<evidence type="ECO:0000313" key="1">
    <source>
        <dbReference type="EMBL" id="CEL54526.1"/>
    </source>
</evidence>
<dbReference type="AlphaFoldDB" id="A0A0B7F8Y4"/>
<accession>A0A0B7F8Y4</accession>
<protein>
    <recommendedName>
        <fullName evidence="3">F-box domain-containing protein</fullName>
    </recommendedName>
</protein>
<dbReference type="Proteomes" id="UP000059188">
    <property type="component" value="Unassembled WGS sequence"/>
</dbReference>
<proteinExistence type="predicted"/>
<gene>
    <name evidence="1" type="ORF">RSOLAG1IB_07129</name>
</gene>
<evidence type="ECO:0008006" key="3">
    <source>
        <dbReference type="Google" id="ProtNLM"/>
    </source>
</evidence>
<dbReference type="OrthoDB" id="2269034at2759"/>
<name>A0A0B7F8Y4_THACB</name>
<keyword evidence="2" id="KW-1185">Reference proteome</keyword>
<organism evidence="1 2">
    <name type="scientific">Thanatephorus cucumeris (strain AG1-IB / isolate 7/3/14)</name>
    <name type="common">Lettuce bottom rot fungus</name>
    <name type="synonym">Rhizoctonia solani</name>
    <dbReference type="NCBI Taxonomy" id="1108050"/>
    <lineage>
        <taxon>Eukaryota</taxon>
        <taxon>Fungi</taxon>
        <taxon>Dikarya</taxon>
        <taxon>Basidiomycota</taxon>
        <taxon>Agaricomycotina</taxon>
        <taxon>Agaricomycetes</taxon>
        <taxon>Cantharellales</taxon>
        <taxon>Ceratobasidiaceae</taxon>
        <taxon>Rhizoctonia</taxon>
        <taxon>Rhizoctonia solani AG-1</taxon>
    </lineage>
</organism>
<evidence type="ECO:0000313" key="2">
    <source>
        <dbReference type="Proteomes" id="UP000059188"/>
    </source>
</evidence>
<reference evidence="1 2" key="1">
    <citation type="submission" date="2014-11" db="EMBL/GenBank/DDBJ databases">
        <authorList>
            <person name="Wibberg Daniel"/>
        </authorList>
    </citation>
    <scope>NUCLEOTIDE SEQUENCE [LARGE SCALE GENOMIC DNA]</scope>
    <source>
        <strain evidence="1">Rhizoctonia solani AG1-IB 7/3/14</strain>
    </source>
</reference>
<dbReference type="EMBL" id="LN679116">
    <property type="protein sequence ID" value="CEL54526.1"/>
    <property type="molecule type" value="Genomic_DNA"/>
</dbReference>
<sequence length="550" mass="62007">MPGTKEPAAPSVNIPNDGGWEKANSLLADALSIYAYLSTTLQTSPKKEDMTQKLALRIDAALESLDTTRLALQKLRNRTVPPTSRLPEELLVRIFEYSVFSYPELRDSVSVSMRSTVINIYRSLYCLFGVCSSWRTILLSRGTFWSIIPELFEADYLSTHEPIKKPNMDLILGRAGNCGLHLAVEPVYHRIDRYNYLRAHAFRLHAINLISYSNQNINSMLDILFGSSVPDRLSELSICRKPDLMLGYQNSNTSRPTLSHNILQSVPVIRLRGVELDSVEFSGRLTTLHLQDLKLGSDTAMIDTLSRALSAAIRLRDLTFISLLSSHATSFPSSDACFNSSSNILLPSLESLLVYNLHENTLIALLNSIVCPAYRLTLHLTSLCGYFYSGSKPEKANINDLCETLNTIPIYMLCISQGPNWERISLTDPELISLMKSTASMEVLKINDSGLAVAFLRVLEQLLSMGTPFPNLTELNLNRVGLTHEHLLMMLLSAHSRTLRRVQLVYEGLVGTNHTEGELIEWLRANIPDFSLKDRKLKSLEFRWEEWQLW</sequence>